<protein>
    <recommendedName>
        <fullName evidence="4">Zinc-finger domain-containing protein</fullName>
    </recommendedName>
</protein>
<evidence type="ECO:0000256" key="1">
    <source>
        <dbReference type="SAM" id="MobiDB-lite"/>
    </source>
</evidence>
<accession>A0A5J4Z3N1</accession>
<dbReference type="Proteomes" id="UP000324585">
    <property type="component" value="Unassembled WGS sequence"/>
</dbReference>
<name>A0A5J4Z3N1_PORPP</name>
<sequence>MDTAMQTRFAGLEDRQATIPQAGMVRGMGASSQRACDGNEQSGSRAMPLGPAMAQHNLHVDPSLLPPRIPALVEGIDPQFGTGALPDKSAATTTFKEVHVADMRRAPCSGGAMGMWERGDSYQASARQGGAGGPIRETRAIRHDQQESQAAAPLPGIHALTSGAETFARASTPFEGMMGGYRRMSTITETPSRAGIFSGSRTWSGPQMDRIPMPGTFDRVHGRVVPAPFPSQSQQAGPNYWYTNRTGPAEDGFDVSLSARKRKFGSIEQSAPPGFVVHYGADGPTRGPFPLHSEQERLIPSRSKKAVPAIEVDAAQKFATQIERVSRKSSANSGASLGSALSPNAIPSGFLKRVESADLAASGKKIASELPSNFCHACWRSNRCIAMLVCSNIKKRSCRKSVCVRCFTRFNWKMPTTDAERDVWQCCHCLNECPPKAQCEVYKRTNEKRKAKRQASCADVPDAPASNEVVDSPVKAEK</sequence>
<feature type="region of interest" description="Disordered" evidence="1">
    <location>
        <begin position="453"/>
        <end position="478"/>
    </location>
</feature>
<evidence type="ECO:0008006" key="4">
    <source>
        <dbReference type="Google" id="ProtNLM"/>
    </source>
</evidence>
<keyword evidence="3" id="KW-1185">Reference proteome</keyword>
<evidence type="ECO:0000313" key="2">
    <source>
        <dbReference type="EMBL" id="KAA8497925.1"/>
    </source>
</evidence>
<gene>
    <name evidence="2" type="ORF">FVE85_5510</name>
</gene>
<dbReference type="AlphaFoldDB" id="A0A5J4Z3N1"/>
<reference evidence="3" key="1">
    <citation type="journal article" date="2019" name="Nat. Commun.">
        <title>Expansion of phycobilisome linker gene families in mesophilic red algae.</title>
        <authorList>
            <person name="Lee J."/>
            <person name="Kim D."/>
            <person name="Bhattacharya D."/>
            <person name="Yoon H.S."/>
        </authorList>
    </citation>
    <scope>NUCLEOTIDE SEQUENCE [LARGE SCALE GENOMIC DNA]</scope>
    <source>
        <strain evidence="3">CCMP 1328</strain>
    </source>
</reference>
<evidence type="ECO:0000313" key="3">
    <source>
        <dbReference type="Proteomes" id="UP000324585"/>
    </source>
</evidence>
<organism evidence="2 3">
    <name type="scientific">Porphyridium purpureum</name>
    <name type="common">Red alga</name>
    <name type="synonym">Porphyridium cruentum</name>
    <dbReference type="NCBI Taxonomy" id="35688"/>
    <lineage>
        <taxon>Eukaryota</taxon>
        <taxon>Rhodophyta</taxon>
        <taxon>Bangiophyceae</taxon>
        <taxon>Porphyridiales</taxon>
        <taxon>Porphyridiaceae</taxon>
        <taxon>Porphyridium</taxon>
    </lineage>
</organism>
<proteinExistence type="predicted"/>
<dbReference type="OrthoDB" id="6040at2759"/>
<dbReference type="EMBL" id="VRMN01000001">
    <property type="protein sequence ID" value="KAA8497925.1"/>
    <property type="molecule type" value="Genomic_DNA"/>
</dbReference>
<comment type="caution">
    <text evidence="2">The sequence shown here is derived from an EMBL/GenBank/DDBJ whole genome shotgun (WGS) entry which is preliminary data.</text>
</comment>